<protein>
    <submittedName>
        <fullName evidence="7">Response regulator</fullName>
    </submittedName>
</protein>
<organism evidence="7 8">
    <name type="scientific">Hymenobacter guriensis</name>
    <dbReference type="NCBI Taxonomy" id="2793065"/>
    <lineage>
        <taxon>Bacteria</taxon>
        <taxon>Pseudomonadati</taxon>
        <taxon>Bacteroidota</taxon>
        <taxon>Cytophagia</taxon>
        <taxon>Cytophagales</taxon>
        <taxon>Hymenobacteraceae</taxon>
        <taxon>Hymenobacter</taxon>
    </lineage>
</organism>
<evidence type="ECO:0000256" key="1">
    <source>
        <dbReference type="ARBA" id="ARBA00023012"/>
    </source>
</evidence>
<dbReference type="PANTHER" id="PTHR48111:SF22">
    <property type="entry name" value="REGULATOR OF RPOS"/>
    <property type="match status" value="1"/>
</dbReference>
<dbReference type="Gene3D" id="3.40.50.2300">
    <property type="match status" value="1"/>
</dbReference>
<keyword evidence="8" id="KW-1185">Reference proteome</keyword>
<accession>A0ABS0L0Q3</accession>
<feature type="modified residue" description="4-aspartylphosphate" evidence="5">
    <location>
        <position position="50"/>
    </location>
</feature>
<dbReference type="SMART" id="SM00448">
    <property type="entry name" value="REC"/>
    <property type="match status" value="1"/>
</dbReference>
<proteinExistence type="predicted"/>
<keyword evidence="4" id="KW-0804">Transcription</keyword>
<keyword evidence="5" id="KW-0597">Phosphoprotein</keyword>
<dbReference type="EMBL" id="JADWYK010000004">
    <property type="protein sequence ID" value="MBG8553560.1"/>
    <property type="molecule type" value="Genomic_DNA"/>
</dbReference>
<sequence>MKVLRVEDEPQLTSFIKKGFEHEGYELTVAYDRRTGWSLYQQPYDSVVLDVHLPYRNGVELCRHIRAARRRVPVLMLTALDSLADKVASFEAGAGDYLAEPMPYRS</sequence>
<keyword evidence="2" id="KW-0805">Transcription regulation</keyword>
<dbReference type="RefSeq" id="WP_196954587.1">
    <property type="nucleotide sequence ID" value="NZ_JADWYK010000004.1"/>
</dbReference>
<keyword evidence="1" id="KW-0902">Two-component regulatory system</keyword>
<reference evidence="7 8" key="1">
    <citation type="submission" date="2020-11" db="EMBL/GenBank/DDBJ databases">
        <title>Hymenobacter sp.</title>
        <authorList>
            <person name="Kim M.K."/>
        </authorList>
    </citation>
    <scope>NUCLEOTIDE SEQUENCE [LARGE SCALE GENOMIC DNA]</scope>
    <source>
        <strain evidence="7 8">BT594</strain>
    </source>
</reference>
<dbReference type="InterPro" id="IPR039420">
    <property type="entry name" value="WalR-like"/>
</dbReference>
<dbReference type="InterPro" id="IPR011006">
    <property type="entry name" value="CheY-like_superfamily"/>
</dbReference>
<evidence type="ECO:0000256" key="4">
    <source>
        <dbReference type="ARBA" id="ARBA00023163"/>
    </source>
</evidence>
<evidence type="ECO:0000259" key="6">
    <source>
        <dbReference type="PROSITE" id="PS50110"/>
    </source>
</evidence>
<keyword evidence="3" id="KW-0238">DNA-binding</keyword>
<dbReference type="PANTHER" id="PTHR48111">
    <property type="entry name" value="REGULATOR OF RPOS"/>
    <property type="match status" value="1"/>
</dbReference>
<dbReference type="Pfam" id="PF00072">
    <property type="entry name" value="Response_reg"/>
    <property type="match status" value="1"/>
</dbReference>
<name>A0ABS0L0Q3_9BACT</name>
<comment type="caution">
    <text evidence="7">The sequence shown here is derived from an EMBL/GenBank/DDBJ whole genome shotgun (WGS) entry which is preliminary data.</text>
</comment>
<dbReference type="InterPro" id="IPR001789">
    <property type="entry name" value="Sig_transdc_resp-reg_receiver"/>
</dbReference>
<dbReference type="Proteomes" id="UP000601099">
    <property type="component" value="Unassembled WGS sequence"/>
</dbReference>
<evidence type="ECO:0000313" key="7">
    <source>
        <dbReference type="EMBL" id="MBG8553560.1"/>
    </source>
</evidence>
<dbReference type="PROSITE" id="PS50110">
    <property type="entry name" value="RESPONSE_REGULATORY"/>
    <property type="match status" value="1"/>
</dbReference>
<dbReference type="SUPFAM" id="SSF52172">
    <property type="entry name" value="CheY-like"/>
    <property type="match status" value="1"/>
</dbReference>
<feature type="domain" description="Response regulatory" evidence="6">
    <location>
        <begin position="2"/>
        <end position="106"/>
    </location>
</feature>
<gene>
    <name evidence="7" type="ORF">I5L79_08380</name>
</gene>
<evidence type="ECO:0000256" key="2">
    <source>
        <dbReference type="ARBA" id="ARBA00023015"/>
    </source>
</evidence>
<evidence type="ECO:0000256" key="5">
    <source>
        <dbReference type="PROSITE-ProRule" id="PRU00169"/>
    </source>
</evidence>
<evidence type="ECO:0000313" key="8">
    <source>
        <dbReference type="Proteomes" id="UP000601099"/>
    </source>
</evidence>
<evidence type="ECO:0000256" key="3">
    <source>
        <dbReference type="ARBA" id="ARBA00023125"/>
    </source>
</evidence>